<dbReference type="InterPro" id="IPR033247">
    <property type="entry name" value="Transketolase_fam"/>
</dbReference>
<dbReference type="InterPro" id="IPR029061">
    <property type="entry name" value="THDP-binding"/>
</dbReference>
<dbReference type="SMART" id="SM00861">
    <property type="entry name" value="Transket_pyr"/>
    <property type="match status" value="1"/>
</dbReference>
<dbReference type="Proteomes" id="UP001159364">
    <property type="component" value="Linkage Group LG09"/>
</dbReference>
<dbReference type="SUPFAM" id="SSF52518">
    <property type="entry name" value="Thiamin diphosphate-binding fold (THDP-binding)"/>
    <property type="match status" value="1"/>
</dbReference>
<evidence type="ECO:0000313" key="3">
    <source>
        <dbReference type="EMBL" id="KAJ8754649.1"/>
    </source>
</evidence>
<dbReference type="EMBL" id="JAIWQS010000009">
    <property type="protein sequence ID" value="KAJ8754649.1"/>
    <property type="molecule type" value="Genomic_DNA"/>
</dbReference>
<proteinExistence type="predicted"/>
<dbReference type="PANTHER" id="PTHR43522:SF2">
    <property type="entry name" value="TRANSKETOLASE 1-RELATED"/>
    <property type="match status" value="1"/>
</dbReference>
<dbReference type="GO" id="GO:0005829">
    <property type="term" value="C:cytosol"/>
    <property type="evidence" value="ECO:0007669"/>
    <property type="project" value="TreeGrafter"/>
</dbReference>
<dbReference type="GO" id="GO:0004802">
    <property type="term" value="F:transketolase activity"/>
    <property type="evidence" value="ECO:0007669"/>
    <property type="project" value="TreeGrafter"/>
</dbReference>
<dbReference type="PANTHER" id="PTHR43522">
    <property type="entry name" value="TRANSKETOLASE"/>
    <property type="match status" value="1"/>
</dbReference>
<dbReference type="AlphaFoldDB" id="A0AAV8SRY0"/>
<dbReference type="GO" id="GO:0006098">
    <property type="term" value="P:pentose-phosphate shunt"/>
    <property type="evidence" value="ECO:0007669"/>
    <property type="project" value="TreeGrafter"/>
</dbReference>
<dbReference type="CDD" id="cd07033">
    <property type="entry name" value="TPP_PYR_DXS_TK_like"/>
    <property type="match status" value="1"/>
</dbReference>
<dbReference type="Gene3D" id="3.40.50.970">
    <property type="match status" value="2"/>
</dbReference>
<protein>
    <recommendedName>
        <fullName evidence="2">Transketolase-like pyrimidine-binding domain-containing protein</fullName>
    </recommendedName>
</protein>
<accession>A0AAV8SRY0</accession>
<comment type="cofactor">
    <cofactor evidence="1">
        <name>thiamine diphosphate</name>
        <dbReference type="ChEBI" id="CHEBI:58937"/>
    </cofactor>
</comment>
<feature type="domain" description="Transketolase-like pyrimidine-binding" evidence="2">
    <location>
        <begin position="29"/>
        <end position="127"/>
    </location>
</feature>
<reference evidence="3 4" key="1">
    <citation type="submission" date="2021-09" db="EMBL/GenBank/DDBJ databases">
        <title>Genomic insights and catalytic innovation underlie evolution of tropane alkaloids biosynthesis.</title>
        <authorList>
            <person name="Wang Y.-J."/>
            <person name="Tian T."/>
            <person name="Huang J.-P."/>
            <person name="Huang S.-X."/>
        </authorList>
    </citation>
    <scope>NUCLEOTIDE SEQUENCE [LARGE SCALE GENOMIC DNA]</scope>
    <source>
        <strain evidence="3">KIB-2018</strain>
        <tissue evidence="3">Leaf</tissue>
    </source>
</reference>
<evidence type="ECO:0000259" key="2">
    <source>
        <dbReference type="SMART" id="SM00861"/>
    </source>
</evidence>
<evidence type="ECO:0000256" key="1">
    <source>
        <dbReference type="ARBA" id="ARBA00001964"/>
    </source>
</evidence>
<dbReference type="Pfam" id="PF02779">
    <property type="entry name" value="Transket_pyr"/>
    <property type="match status" value="1"/>
</dbReference>
<sequence>MLLDWPLQKGTWLHVTKALPTYTPESPADATRNLSQQNLNALAKVLPGLLGGSAALCEAGVIYVMTHDSIGLGEDGPTHQPIKHLASFRAMPNILMLRPADGNETVGAYKVAVRKFGFGLERIRRRDQTHRTFLIIFDLFCFNKSKSRIIYCCL</sequence>
<dbReference type="InterPro" id="IPR005475">
    <property type="entry name" value="Transketolase-like_Pyr-bd"/>
</dbReference>
<evidence type="ECO:0000313" key="4">
    <source>
        <dbReference type="Proteomes" id="UP001159364"/>
    </source>
</evidence>
<keyword evidence="4" id="KW-1185">Reference proteome</keyword>
<comment type="caution">
    <text evidence="3">The sequence shown here is derived from an EMBL/GenBank/DDBJ whole genome shotgun (WGS) entry which is preliminary data.</text>
</comment>
<gene>
    <name evidence="3" type="ORF">K2173_010740</name>
</gene>
<name>A0AAV8SRY0_9ROSI</name>
<organism evidence="3 4">
    <name type="scientific">Erythroxylum novogranatense</name>
    <dbReference type="NCBI Taxonomy" id="1862640"/>
    <lineage>
        <taxon>Eukaryota</taxon>
        <taxon>Viridiplantae</taxon>
        <taxon>Streptophyta</taxon>
        <taxon>Embryophyta</taxon>
        <taxon>Tracheophyta</taxon>
        <taxon>Spermatophyta</taxon>
        <taxon>Magnoliopsida</taxon>
        <taxon>eudicotyledons</taxon>
        <taxon>Gunneridae</taxon>
        <taxon>Pentapetalae</taxon>
        <taxon>rosids</taxon>
        <taxon>fabids</taxon>
        <taxon>Malpighiales</taxon>
        <taxon>Erythroxylaceae</taxon>
        <taxon>Erythroxylum</taxon>
    </lineage>
</organism>